<gene>
    <name evidence="2" type="ORF">LZZ85_06815</name>
</gene>
<proteinExistence type="predicted"/>
<evidence type="ECO:0000313" key="3">
    <source>
        <dbReference type="Proteomes" id="UP001165367"/>
    </source>
</evidence>
<keyword evidence="1" id="KW-0472">Membrane</keyword>
<feature type="transmembrane region" description="Helical" evidence="1">
    <location>
        <begin position="365"/>
        <end position="384"/>
    </location>
</feature>
<comment type="caution">
    <text evidence="2">The sequence shown here is derived from an EMBL/GenBank/DDBJ whole genome shotgun (WGS) entry which is preliminary data.</text>
</comment>
<dbReference type="EMBL" id="JAKLTR010000003">
    <property type="protein sequence ID" value="MCG2613984.1"/>
    <property type="molecule type" value="Genomic_DNA"/>
</dbReference>
<dbReference type="RefSeq" id="WP_237869975.1">
    <property type="nucleotide sequence ID" value="NZ_JAKLTR010000003.1"/>
</dbReference>
<feature type="transmembrane region" description="Helical" evidence="1">
    <location>
        <begin position="396"/>
        <end position="420"/>
    </location>
</feature>
<feature type="transmembrane region" description="Helical" evidence="1">
    <location>
        <begin position="426"/>
        <end position="445"/>
    </location>
</feature>
<feature type="transmembrane region" description="Helical" evidence="1">
    <location>
        <begin position="180"/>
        <end position="198"/>
    </location>
</feature>
<feature type="transmembrane region" description="Helical" evidence="1">
    <location>
        <begin position="108"/>
        <end position="125"/>
    </location>
</feature>
<feature type="transmembrane region" description="Helical" evidence="1">
    <location>
        <begin position="137"/>
        <end position="160"/>
    </location>
</feature>
<name>A0ABS9KNT7_9BACT</name>
<keyword evidence="1" id="KW-0812">Transmembrane</keyword>
<dbReference type="Proteomes" id="UP001165367">
    <property type="component" value="Unassembled WGS sequence"/>
</dbReference>
<evidence type="ECO:0000256" key="1">
    <source>
        <dbReference type="SAM" id="Phobius"/>
    </source>
</evidence>
<feature type="transmembrane region" description="Helical" evidence="1">
    <location>
        <begin position="44"/>
        <end position="67"/>
    </location>
</feature>
<organism evidence="2 3">
    <name type="scientific">Terrimonas ginsenosidimutans</name>
    <dbReference type="NCBI Taxonomy" id="2908004"/>
    <lineage>
        <taxon>Bacteria</taxon>
        <taxon>Pseudomonadati</taxon>
        <taxon>Bacteroidota</taxon>
        <taxon>Chitinophagia</taxon>
        <taxon>Chitinophagales</taxon>
        <taxon>Chitinophagaceae</taxon>
        <taxon>Terrimonas</taxon>
    </lineage>
</organism>
<keyword evidence="1" id="KW-1133">Transmembrane helix</keyword>
<feature type="transmembrane region" description="Helical" evidence="1">
    <location>
        <begin position="273"/>
        <end position="294"/>
    </location>
</feature>
<feature type="transmembrane region" description="Helical" evidence="1">
    <location>
        <begin position="15"/>
        <end position="32"/>
    </location>
</feature>
<reference evidence="2" key="1">
    <citation type="submission" date="2022-01" db="EMBL/GenBank/DDBJ databases">
        <authorList>
            <person name="Jo J.-H."/>
            <person name="Im W.-T."/>
        </authorList>
    </citation>
    <scope>NUCLEOTIDE SEQUENCE</scope>
    <source>
        <strain evidence="2">NA20</strain>
    </source>
</reference>
<evidence type="ECO:0008006" key="4">
    <source>
        <dbReference type="Google" id="ProtNLM"/>
    </source>
</evidence>
<feature type="transmembrane region" description="Helical" evidence="1">
    <location>
        <begin position="244"/>
        <end position="261"/>
    </location>
</feature>
<protein>
    <recommendedName>
        <fullName evidence="4">Glycosyltransferase RgtA/B/C/D-like domain-containing protein</fullName>
    </recommendedName>
</protein>
<keyword evidence="3" id="KW-1185">Reference proteome</keyword>
<accession>A0ABS9KNT7</accession>
<sequence>MPVYNAYNMLTGADFYLAPLCLLILYLLAFIMKRKYRNTEMAKYIMPALTIRFVCAIIYTLVLVYYYGMGDSFNYYQGVLDMHRAAIDDKSVLKEIYSKVQLEPGDKMYNYFYYSSSWSIRYYMLESRTYMVSKLGLPFSLIFNKSFLCISFCISFFAFLGSWKVFKLFAGLYPHLVKKIAYATLFLPSVLFWGVSLLKDPICLGAMGFLLYYLHALFIKREKMTVAVIYILLSTFLLYNLKPYILFSLLGGFFVWFFLQERKKIQRKDMRQAVTGAFLILALVASLFAIRGVAQTEANAQLSPGNLVSAIQHQQNVFSRTDEGSGSNFAVDGAPKSRIGLILYAPLGLVNTYFRPFPWDVRSPLMLFSALEALAFAALTIMCFRRLGVGTTFRTIFSDPVITFCFAFSLIFGGIIGITTPNFGALVRYKLPCVSFYLLTFILVMDKSGKFSPSYFFSKRLF</sequence>
<evidence type="ECO:0000313" key="2">
    <source>
        <dbReference type="EMBL" id="MCG2613984.1"/>
    </source>
</evidence>